<dbReference type="AlphaFoldDB" id="A0AAV7N0P3"/>
<dbReference type="EMBL" id="JANPWB010000013">
    <property type="protein sequence ID" value="KAJ1109581.1"/>
    <property type="molecule type" value="Genomic_DNA"/>
</dbReference>
<proteinExistence type="predicted"/>
<evidence type="ECO:0000313" key="2">
    <source>
        <dbReference type="EMBL" id="KAJ1109581.1"/>
    </source>
</evidence>
<feature type="region of interest" description="Disordered" evidence="1">
    <location>
        <begin position="55"/>
        <end position="80"/>
    </location>
</feature>
<accession>A0AAV7N0P3</accession>
<protein>
    <submittedName>
        <fullName evidence="2">Uncharacterized protein</fullName>
    </submittedName>
</protein>
<dbReference type="Proteomes" id="UP001066276">
    <property type="component" value="Chromosome 9"/>
</dbReference>
<keyword evidence="3" id="KW-1185">Reference proteome</keyword>
<feature type="compositionally biased region" description="Basic residues" evidence="1">
    <location>
        <begin position="145"/>
        <end position="154"/>
    </location>
</feature>
<name>A0AAV7N0P3_PLEWA</name>
<organism evidence="2 3">
    <name type="scientific">Pleurodeles waltl</name>
    <name type="common">Iberian ribbed newt</name>
    <dbReference type="NCBI Taxonomy" id="8319"/>
    <lineage>
        <taxon>Eukaryota</taxon>
        <taxon>Metazoa</taxon>
        <taxon>Chordata</taxon>
        <taxon>Craniata</taxon>
        <taxon>Vertebrata</taxon>
        <taxon>Euteleostomi</taxon>
        <taxon>Amphibia</taxon>
        <taxon>Batrachia</taxon>
        <taxon>Caudata</taxon>
        <taxon>Salamandroidea</taxon>
        <taxon>Salamandridae</taxon>
        <taxon>Pleurodelinae</taxon>
        <taxon>Pleurodeles</taxon>
    </lineage>
</organism>
<comment type="caution">
    <text evidence="2">The sequence shown here is derived from an EMBL/GenBank/DDBJ whole genome shotgun (WGS) entry which is preliminary data.</text>
</comment>
<evidence type="ECO:0000313" key="3">
    <source>
        <dbReference type="Proteomes" id="UP001066276"/>
    </source>
</evidence>
<sequence length="168" mass="18390">MSIIRINLPQIMIIIWRKRLAEVPGYHVQDSVNQALINALKPFAQPLRRFGQSKWRGRPLLDSGSQQDQPAELGTARGALKRPMASADMLAHMAASVLEDHGYGSFSSLETPKAGLDASTLPEGSPSPASHSSDSDLDQESPKPTGKRKHKCGKQRGLITVVMRKIQE</sequence>
<evidence type="ECO:0000256" key="1">
    <source>
        <dbReference type="SAM" id="MobiDB-lite"/>
    </source>
</evidence>
<gene>
    <name evidence="2" type="ORF">NDU88_006941</name>
</gene>
<feature type="region of interest" description="Disordered" evidence="1">
    <location>
        <begin position="109"/>
        <end position="168"/>
    </location>
</feature>
<reference evidence="2" key="1">
    <citation type="journal article" date="2022" name="bioRxiv">
        <title>Sequencing and chromosome-scale assembly of the giantPleurodeles waltlgenome.</title>
        <authorList>
            <person name="Brown T."/>
            <person name="Elewa A."/>
            <person name="Iarovenko S."/>
            <person name="Subramanian E."/>
            <person name="Araus A.J."/>
            <person name="Petzold A."/>
            <person name="Susuki M."/>
            <person name="Suzuki K.-i.T."/>
            <person name="Hayashi T."/>
            <person name="Toyoda A."/>
            <person name="Oliveira C."/>
            <person name="Osipova E."/>
            <person name="Leigh N.D."/>
            <person name="Simon A."/>
            <person name="Yun M.H."/>
        </authorList>
    </citation>
    <scope>NUCLEOTIDE SEQUENCE</scope>
    <source>
        <strain evidence="2">20211129_DDA</strain>
        <tissue evidence="2">Liver</tissue>
    </source>
</reference>